<dbReference type="AlphaFoldDB" id="A0A9Q3CYL2"/>
<feature type="region of interest" description="Disordered" evidence="1">
    <location>
        <begin position="201"/>
        <end position="222"/>
    </location>
</feature>
<proteinExistence type="predicted"/>
<accession>A0A9Q3CYL2</accession>
<keyword evidence="3" id="KW-1185">Reference proteome</keyword>
<reference evidence="2" key="1">
    <citation type="submission" date="2021-03" db="EMBL/GenBank/DDBJ databases">
        <title>Draft genome sequence of rust myrtle Austropuccinia psidii MF-1, a brazilian biotype.</title>
        <authorList>
            <person name="Quecine M.C."/>
            <person name="Pachon D.M.R."/>
            <person name="Bonatelli M.L."/>
            <person name="Correr F.H."/>
            <person name="Franceschini L.M."/>
            <person name="Leite T.F."/>
            <person name="Margarido G.R.A."/>
            <person name="Almeida C.A."/>
            <person name="Ferrarezi J.A."/>
            <person name="Labate C.A."/>
        </authorList>
    </citation>
    <scope>NUCLEOTIDE SEQUENCE</scope>
    <source>
        <strain evidence="2">MF-1</strain>
    </source>
</reference>
<feature type="compositionally biased region" description="Basic and acidic residues" evidence="1">
    <location>
        <begin position="74"/>
        <end position="97"/>
    </location>
</feature>
<feature type="non-terminal residue" evidence="2">
    <location>
        <position position="222"/>
    </location>
</feature>
<evidence type="ECO:0000313" key="2">
    <source>
        <dbReference type="EMBL" id="MBW0492247.1"/>
    </source>
</evidence>
<organism evidence="2 3">
    <name type="scientific">Austropuccinia psidii MF-1</name>
    <dbReference type="NCBI Taxonomy" id="1389203"/>
    <lineage>
        <taxon>Eukaryota</taxon>
        <taxon>Fungi</taxon>
        <taxon>Dikarya</taxon>
        <taxon>Basidiomycota</taxon>
        <taxon>Pucciniomycotina</taxon>
        <taxon>Pucciniomycetes</taxon>
        <taxon>Pucciniales</taxon>
        <taxon>Sphaerophragmiaceae</taxon>
        <taxon>Austropuccinia</taxon>
    </lineage>
</organism>
<gene>
    <name evidence="2" type="ORF">O181_031962</name>
</gene>
<protein>
    <submittedName>
        <fullName evidence="2">Uncharacterized protein</fullName>
    </submittedName>
</protein>
<feature type="compositionally biased region" description="Polar residues" evidence="1">
    <location>
        <begin position="21"/>
        <end position="45"/>
    </location>
</feature>
<comment type="caution">
    <text evidence="2">The sequence shown here is derived from an EMBL/GenBank/DDBJ whole genome shotgun (WGS) entry which is preliminary data.</text>
</comment>
<feature type="region of interest" description="Disordered" evidence="1">
    <location>
        <begin position="21"/>
        <end position="53"/>
    </location>
</feature>
<name>A0A9Q3CYL2_9BASI</name>
<evidence type="ECO:0000313" key="3">
    <source>
        <dbReference type="Proteomes" id="UP000765509"/>
    </source>
</evidence>
<feature type="region of interest" description="Disordered" evidence="1">
    <location>
        <begin position="74"/>
        <end position="102"/>
    </location>
</feature>
<dbReference type="EMBL" id="AVOT02011498">
    <property type="protein sequence ID" value="MBW0492247.1"/>
    <property type="molecule type" value="Genomic_DNA"/>
</dbReference>
<sequence length="222" mass="26128">MQVASTNIKNHIEQDFMENYPQTNKISSPNPMGFSTNPKTKNSPNPHHHSDIRNTKLNLGANYFSLYKPKESQINRKEEISEEISSRQKNQDQKDLSKPTNMEEIESDGILLAEDQYPWEGYTNWQPLRNENCNLELYKITEQDHQCSAQHVKWLEEINKAPNEKTASRKEKIHKDEKEYLWITQNKEICPSSQAHLARKYQNSTQNKGWKENKNKNGKTYY</sequence>
<evidence type="ECO:0000256" key="1">
    <source>
        <dbReference type="SAM" id="MobiDB-lite"/>
    </source>
</evidence>
<dbReference type="Proteomes" id="UP000765509">
    <property type="component" value="Unassembled WGS sequence"/>
</dbReference>